<comment type="caution">
    <text evidence="3">The sequence shown here is derived from an EMBL/GenBank/DDBJ whole genome shotgun (WGS) entry which is preliminary data.</text>
</comment>
<gene>
    <name evidence="3" type="ORF">DY000_02009564</name>
</gene>
<dbReference type="EMBL" id="QGKV02000832">
    <property type="protein sequence ID" value="KAF3544676.1"/>
    <property type="molecule type" value="Genomic_DNA"/>
</dbReference>
<feature type="signal peptide" evidence="2">
    <location>
        <begin position="1"/>
        <end position="27"/>
    </location>
</feature>
<evidence type="ECO:0000313" key="4">
    <source>
        <dbReference type="Proteomes" id="UP000266723"/>
    </source>
</evidence>
<evidence type="ECO:0000256" key="2">
    <source>
        <dbReference type="SAM" id="SignalP"/>
    </source>
</evidence>
<sequence>MADLGCSLAVRSFIFLLTSVWNGLSSGLWNYTVSEITRNLVKVCYSLKMPRLNRPVTTMEKVGPRGSFEHQTVKRQTVSLAKPFNNVSPKPSAAFGSGVQRKLDMAKQDGTRNTKPVRSSVKDSKYRPPGRKSPPGGNAAGSSLSKNRVARGVSETADKLSNMSVRGTVSRRHSVSVMQQQQLKPPPMKAGCVGEKRDMFLRPTQPATSAYSRKVAG</sequence>
<keyword evidence="2" id="KW-0732">Signal</keyword>
<feature type="region of interest" description="Disordered" evidence="1">
    <location>
        <begin position="82"/>
        <end position="193"/>
    </location>
</feature>
<feature type="chain" id="PRO_5046263947" description="DUF4005 domain-containing protein" evidence="2">
    <location>
        <begin position="28"/>
        <end position="217"/>
    </location>
</feature>
<keyword evidence="4" id="KW-1185">Reference proteome</keyword>
<name>A0ABQ7BYX0_BRACR</name>
<organism evidence="3 4">
    <name type="scientific">Brassica cretica</name>
    <name type="common">Mustard</name>
    <dbReference type="NCBI Taxonomy" id="69181"/>
    <lineage>
        <taxon>Eukaryota</taxon>
        <taxon>Viridiplantae</taxon>
        <taxon>Streptophyta</taxon>
        <taxon>Embryophyta</taxon>
        <taxon>Tracheophyta</taxon>
        <taxon>Spermatophyta</taxon>
        <taxon>Magnoliopsida</taxon>
        <taxon>eudicotyledons</taxon>
        <taxon>Gunneridae</taxon>
        <taxon>Pentapetalae</taxon>
        <taxon>rosids</taxon>
        <taxon>malvids</taxon>
        <taxon>Brassicales</taxon>
        <taxon>Brassicaceae</taxon>
        <taxon>Brassiceae</taxon>
        <taxon>Brassica</taxon>
    </lineage>
</organism>
<feature type="compositionally biased region" description="Basic and acidic residues" evidence="1">
    <location>
        <begin position="101"/>
        <end position="112"/>
    </location>
</feature>
<accession>A0ABQ7BYX0</accession>
<evidence type="ECO:0008006" key="5">
    <source>
        <dbReference type="Google" id="ProtNLM"/>
    </source>
</evidence>
<evidence type="ECO:0000256" key="1">
    <source>
        <dbReference type="SAM" id="MobiDB-lite"/>
    </source>
</evidence>
<proteinExistence type="predicted"/>
<reference evidence="3 4" key="1">
    <citation type="journal article" date="2020" name="BMC Genomics">
        <title>Intraspecific diversification of the crop wild relative Brassica cretica Lam. using demographic model selection.</title>
        <authorList>
            <person name="Kioukis A."/>
            <person name="Michalopoulou V.A."/>
            <person name="Briers L."/>
            <person name="Pirintsos S."/>
            <person name="Studholme D.J."/>
            <person name="Pavlidis P."/>
            <person name="Sarris P.F."/>
        </authorList>
    </citation>
    <scope>NUCLEOTIDE SEQUENCE [LARGE SCALE GENOMIC DNA]</scope>
    <source>
        <strain evidence="4">cv. PFS-1207/04</strain>
    </source>
</reference>
<protein>
    <recommendedName>
        <fullName evidence="5">DUF4005 domain-containing protein</fullName>
    </recommendedName>
</protein>
<evidence type="ECO:0000313" key="3">
    <source>
        <dbReference type="EMBL" id="KAF3544676.1"/>
    </source>
</evidence>
<dbReference type="Proteomes" id="UP000266723">
    <property type="component" value="Unassembled WGS sequence"/>
</dbReference>